<name>A0A365YFH2_9MICC</name>
<evidence type="ECO:0000313" key="2">
    <source>
        <dbReference type="Proteomes" id="UP000252167"/>
    </source>
</evidence>
<dbReference type="Pfam" id="PF01263">
    <property type="entry name" value="Aldose_epim"/>
    <property type="match status" value="1"/>
</dbReference>
<dbReference type="SUPFAM" id="SSF74650">
    <property type="entry name" value="Galactose mutarotase-like"/>
    <property type="match status" value="1"/>
</dbReference>
<reference evidence="1 2" key="1">
    <citation type="submission" date="2018-01" db="EMBL/GenBank/DDBJ databases">
        <title>Glutamicibacter soli strain NHPC-3 Whole genome sequence and assembly.</title>
        <authorList>
            <person name="Choudhury P."/>
            <person name="Gupta D."/>
            <person name="Sengupta K."/>
            <person name="Jawed A."/>
            <person name="Sultana N."/>
            <person name="Saha P."/>
        </authorList>
    </citation>
    <scope>NUCLEOTIDE SEQUENCE [LARGE SCALE GENOMIC DNA]</scope>
    <source>
        <strain evidence="1 2">NHPC-3</strain>
    </source>
</reference>
<sequence length="309" mass="33496">MRTTANGKIATLEAHGFTARIASVGAALAGLEFRGRPLVRPFDTDRARPVYSGALLAPWPNRVVDGRYGWQGREHQLALTEPARGHALHGLAANTDFTVTAEDASSLRLAALLPAQEGYPFALELAVEFRLDQDGLRTLVTAANIGRDTAPLGWGSHSYLLAPGRPEDWVLTLPAAAVQETRGERLLPGRLVPVEQFDHGALDFRAPRALGQTFIDHAYTRLQADSSGLFHASVTDAQGVGAQITWDEACRWVQVHTADRPEPELDRTGLALEPMTCPPDAFNSHQHLIALEPGASHQASWLIGPVQPR</sequence>
<dbReference type="Gene3D" id="2.70.98.10">
    <property type="match status" value="1"/>
</dbReference>
<dbReference type="InterPro" id="IPR011013">
    <property type="entry name" value="Gal_mutarotase_sf_dom"/>
</dbReference>
<dbReference type="InterPro" id="IPR014718">
    <property type="entry name" value="GH-type_carb-bd"/>
</dbReference>
<dbReference type="Proteomes" id="UP000252167">
    <property type="component" value="Unassembled WGS sequence"/>
</dbReference>
<dbReference type="GO" id="GO:0030246">
    <property type="term" value="F:carbohydrate binding"/>
    <property type="evidence" value="ECO:0007669"/>
    <property type="project" value="InterPro"/>
</dbReference>
<dbReference type="InterPro" id="IPR008183">
    <property type="entry name" value="Aldose_1/G6P_1-epimerase"/>
</dbReference>
<dbReference type="GO" id="GO:0016853">
    <property type="term" value="F:isomerase activity"/>
    <property type="evidence" value="ECO:0007669"/>
    <property type="project" value="InterPro"/>
</dbReference>
<comment type="caution">
    <text evidence="1">The sequence shown here is derived from an EMBL/GenBank/DDBJ whole genome shotgun (WGS) entry which is preliminary data.</text>
</comment>
<dbReference type="InterPro" id="IPR037480">
    <property type="entry name" value="YihR-like"/>
</dbReference>
<protein>
    <submittedName>
        <fullName evidence="1">Galactose mutarotase</fullName>
    </submittedName>
</protein>
<dbReference type="AlphaFoldDB" id="A0A365YFH2"/>
<gene>
    <name evidence="1" type="ORF">C1H84_10090</name>
</gene>
<dbReference type="RefSeq" id="WP_047120501.1">
    <property type="nucleotide sequence ID" value="NZ_CM125969.1"/>
</dbReference>
<keyword evidence="2" id="KW-1185">Reference proteome</keyword>
<organism evidence="1 2">
    <name type="scientific">Glutamicibacter soli</name>
    <dbReference type="NCBI Taxonomy" id="453836"/>
    <lineage>
        <taxon>Bacteria</taxon>
        <taxon>Bacillati</taxon>
        <taxon>Actinomycetota</taxon>
        <taxon>Actinomycetes</taxon>
        <taxon>Micrococcales</taxon>
        <taxon>Micrococcaceae</taxon>
        <taxon>Glutamicibacter</taxon>
    </lineage>
</organism>
<dbReference type="GO" id="GO:0005975">
    <property type="term" value="P:carbohydrate metabolic process"/>
    <property type="evidence" value="ECO:0007669"/>
    <property type="project" value="InterPro"/>
</dbReference>
<dbReference type="CDD" id="cd09022">
    <property type="entry name" value="Aldose_epim_Ec_YihR"/>
    <property type="match status" value="1"/>
</dbReference>
<dbReference type="EMBL" id="POAF01000004">
    <property type="protein sequence ID" value="RBM01127.1"/>
    <property type="molecule type" value="Genomic_DNA"/>
</dbReference>
<evidence type="ECO:0000313" key="1">
    <source>
        <dbReference type="EMBL" id="RBM01127.1"/>
    </source>
</evidence>
<proteinExistence type="predicted"/>
<accession>A0A365YFH2</accession>